<keyword evidence="5" id="KW-0812">Transmembrane</keyword>
<organism evidence="7 8">
    <name type="scientific">Salvia divinorum</name>
    <name type="common">Maria pastora</name>
    <name type="synonym">Diviner's sage</name>
    <dbReference type="NCBI Taxonomy" id="28513"/>
    <lineage>
        <taxon>Eukaryota</taxon>
        <taxon>Viridiplantae</taxon>
        <taxon>Streptophyta</taxon>
        <taxon>Embryophyta</taxon>
        <taxon>Tracheophyta</taxon>
        <taxon>Spermatophyta</taxon>
        <taxon>Magnoliopsida</taxon>
        <taxon>eudicotyledons</taxon>
        <taxon>Gunneridae</taxon>
        <taxon>Pentapetalae</taxon>
        <taxon>asterids</taxon>
        <taxon>lamiids</taxon>
        <taxon>Lamiales</taxon>
        <taxon>Lamiaceae</taxon>
        <taxon>Nepetoideae</taxon>
        <taxon>Mentheae</taxon>
        <taxon>Salviinae</taxon>
        <taxon>Salvia</taxon>
        <taxon>Salvia subgen. Calosphace</taxon>
    </lineage>
</organism>
<name>A0ABD1GD85_SALDI</name>
<dbReference type="Proteomes" id="UP001567538">
    <property type="component" value="Unassembled WGS sequence"/>
</dbReference>
<evidence type="ECO:0000313" key="7">
    <source>
        <dbReference type="EMBL" id="KAL1541877.1"/>
    </source>
</evidence>
<dbReference type="Pfam" id="PF13445">
    <property type="entry name" value="zf-RING_UBOX"/>
    <property type="match status" value="1"/>
</dbReference>
<dbReference type="SMART" id="SM00184">
    <property type="entry name" value="RING"/>
    <property type="match status" value="1"/>
</dbReference>
<reference evidence="7 8" key="1">
    <citation type="submission" date="2024-06" db="EMBL/GenBank/DDBJ databases">
        <title>A chromosome level genome sequence of Diviner's sage (Salvia divinorum).</title>
        <authorList>
            <person name="Ford S.A."/>
            <person name="Ro D.-K."/>
            <person name="Ness R.W."/>
            <person name="Phillips M.A."/>
        </authorList>
    </citation>
    <scope>NUCLEOTIDE SEQUENCE [LARGE SCALE GENOMIC DNA]</scope>
    <source>
        <strain evidence="7">SAF-2024a</strain>
        <tissue evidence="7">Leaf</tissue>
    </source>
</reference>
<dbReference type="PANTHER" id="PTHR22894:SF4">
    <property type="entry name" value="E3 UBIQUITIN-PROTEIN LIGASE RNF170-LIKE ISOFORM X1"/>
    <property type="match status" value="1"/>
</dbReference>
<dbReference type="InterPro" id="IPR013083">
    <property type="entry name" value="Znf_RING/FYVE/PHD"/>
</dbReference>
<protein>
    <submittedName>
        <fullName evidence="7">RING-type E3 ubiquitin transferase</fullName>
        <ecNumber evidence="7">2.3.2.27</ecNumber>
    </submittedName>
</protein>
<keyword evidence="7" id="KW-0808">Transferase</keyword>
<dbReference type="InterPro" id="IPR027370">
    <property type="entry name" value="Znf-RING_euk"/>
</dbReference>
<gene>
    <name evidence="7" type="ORF">AAHA92_26045</name>
</gene>
<dbReference type="InterPro" id="IPR001841">
    <property type="entry name" value="Znf_RING"/>
</dbReference>
<comment type="caution">
    <text evidence="7">The sequence shown here is derived from an EMBL/GenBank/DDBJ whole genome shotgun (WGS) entry which is preliminary data.</text>
</comment>
<accession>A0ABD1GD85</accession>
<keyword evidence="1" id="KW-0479">Metal-binding</keyword>
<feature type="transmembrane region" description="Helical" evidence="5">
    <location>
        <begin position="144"/>
        <end position="165"/>
    </location>
</feature>
<evidence type="ECO:0000256" key="1">
    <source>
        <dbReference type="ARBA" id="ARBA00022723"/>
    </source>
</evidence>
<dbReference type="GO" id="GO:0008270">
    <property type="term" value="F:zinc ion binding"/>
    <property type="evidence" value="ECO:0007669"/>
    <property type="project" value="UniProtKB-KW"/>
</dbReference>
<dbReference type="PANTHER" id="PTHR22894">
    <property type="entry name" value="RING-TYPE DOMAIN-CONTAINING PROTEIN"/>
    <property type="match status" value="1"/>
</dbReference>
<dbReference type="EMBL" id="JBEAFC010000009">
    <property type="protein sequence ID" value="KAL1541877.1"/>
    <property type="molecule type" value="Genomic_DNA"/>
</dbReference>
<evidence type="ECO:0000259" key="6">
    <source>
        <dbReference type="PROSITE" id="PS50089"/>
    </source>
</evidence>
<dbReference type="EC" id="2.3.2.27" evidence="7"/>
<feature type="transmembrane region" description="Helical" evidence="5">
    <location>
        <begin position="185"/>
        <end position="202"/>
    </location>
</feature>
<dbReference type="Gene3D" id="3.30.40.10">
    <property type="entry name" value="Zinc/RING finger domain, C3HC4 (zinc finger)"/>
    <property type="match status" value="1"/>
</dbReference>
<dbReference type="PROSITE" id="PS50089">
    <property type="entry name" value="ZF_RING_2"/>
    <property type="match status" value="1"/>
</dbReference>
<proteinExistence type="predicted"/>
<feature type="domain" description="RING-type" evidence="6">
    <location>
        <begin position="28"/>
        <end position="71"/>
    </location>
</feature>
<dbReference type="InterPro" id="IPR017907">
    <property type="entry name" value="Znf_RING_CS"/>
</dbReference>
<dbReference type="AlphaFoldDB" id="A0ABD1GD85"/>
<evidence type="ECO:0000256" key="2">
    <source>
        <dbReference type="ARBA" id="ARBA00022771"/>
    </source>
</evidence>
<keyword evidence="8" id="KW-1185">Reference proteome</keyword>
<keyword evidence="2 4" id="KW-0863">Zinc-finger</keyword>
<keyword evidence="3" id="KW-0862">Zinc</keyword>
<keyword evidence="5" id="KW-1133">Transmembrane helix</keyword>
<keyword evidence="5" id="KW-0472">Membrane</keyword>
<dbReference type="GO" id="GO:0061630">
    <property type="term" value="F:ubiquitin protein ligase activity"/>
    <property type="evidence" value="ECO:0007669"/>
    <property type="project" value="UniProtKB-EC"/>
</dbReference>
<evidence type="ECO:0000256" key="5">
    <source>
        <dbReference type="SAM" id="Phobius"/>
    </source>
</evidence>
<keyword evidence="7" id="KW-0012">Acyltransferase</keyword>
<dbReference type="PROSITE" id="PS00518">
    <property type="entry name" value="ZF_RING_1"/>
    <property type="match status" value="1"/>
</dbReference>
<evidence type="ECO:0000256" key="3">
    <source>
        <dbReference type="ARBA" id="ARBA00022833"/>
    </source>
</evidence>
<sequence>MTMLSWFRKGKNAGGGYRKDRPPEDDCCPICFDDFHVPCRTDCGHWFCGGCLLRLSRSLAYFDLFKCPMCESLIYKLVPHSPVLIQPGREEVDEILGEIEQYNSGNKSGRELDEILAEIEQYDREIEVRRFRFFMFVLQIDENLLWLLSELADAMLATMWLIILLTQSVYAIEDFCLWPNEGIEFRLFQMLRCALLVLGIWLSRRHMRWDRIDAFI</sequence>
<evidence type="ECO:0000313" key="8">
    <source>
        <dbReference type="Proteomes" id="UP001567538"/>
    </source>
</evidence>
<dbReference type="InterPro" id="IPR038896">
    <property type="entry name" value="RNF170"/>
</dbReference>
<evidence type="ECO:0000256" key="4">
    <source>
        <dbReference type="PROSITE-ProRule" id="PRU00175"/>
    </source>
</evidence>
<dbReference type="SUPFAM" id="SSF57850">
    <property type="entry name" value="RING/U-box"/>
    <property type="match status" value="1"/>
</dbReference>